<reference evidence="1 2" key="1">
    <citation type="submission" date="2020-05" db="EMBL/GenBank/DDBJ databases">
        <title>Vigna angularis (adzuki bean) Var. LongXiaoDou No. 4 denovo assembly.</title>
        <authorList>
            <person name="Xiang H."/>
        </authorList>
    </citation>
    <scope>NUCLEOTIDE SEQUENCE [LARGE SCALE GENOMIC DNA]</scope>
    <source>
        <tissue evidence="1">Leaf</tissue>
    </source>
</reference>
<gene>
    <name evidence="1" type="ORF">HKW66_Vig0235530</name>
</gene>
<proteinExistence type="predicted"/>
<name>A0A8T0KQP4_PHAAN</name>
<sequence length="89" mass="10657">MKTTNEDNKGEEREKTYGRRRWCWSGWRVLGGGFEASESEMGLRRTETKWVALLRKDCRFPTYETRILVFSETWDFRRVGNDDATVLRM</sequence>
<evidence type="ECO:0000313" key="2">
    <source>
        <dbReference type="Proteomes" id="UP000743370"/>
    </source>
</evidence>
<organism evidence="1 2">
    <name type="scientific">Phaseolus angularis</name>
    <name type="common">Azuki bean</name>
    <name type="synonym">Vigna angularis</name>
    <dbReference type="NCBI Taxonomy" id="3914"/>
    <lineage>
        <taxon>Eukaryota</taxon>
        <taxon>Viridiplantae</taxon>
        <taxon>Streptophyta</taxon>
        <taxon>Embryophyta</taxon>
        <taxon>Tracheophyta</taxon>
        <taxon>Spermatophyta</taxon>
        <taxon>Magnoliopsida</taxon>
        <taxon>eudicotyledons</taxon>
        <taxon>Gunneridae</taxon>
        <taxon>Pentapetalae</taxon>
        <taxon>rosids</taxon>
        <taxon>fabids</taxon>
        <taxon>Fabales</taxon>
        <taxon>Fabaceae</taxon>
        <taxon>Papilionoideae</taxon>
        <taxon>50 kb inversion clade</taxon>
        <taxon>NPAAA clade</taxon>
        <taxon>indigoferoid/millettioid clade</taxon>
        <taxon>Phaseoleae</taxon>
        <taxon>Vigna</taxon>
    </lineage>
</organism>
<comment type="caution">
    <text evidence="1">The sequence shown here is derived from an EMBL/GenBank/DDBJ whole genome shotgun (WGS) entry which is preliminary data.</text>
</comment>
<dbReference type="AlphaFoldDB" id="A0A8T0KQP4"/>
<dbReference type="Proteomes" id="UP000743370">
    <property type="component" value="Unassembled WGS sequence"/>
</dbReference>
<protein>
    <submittedName>
        <fullName evidence="1">Uncharacterized protein</fullName>
    </submittedName>
</protein>
<accession>A0A8T0KQP4</accession>
<dbReference type="EMBL" id="JABFOF010000003">
    <property type="protein sequence ID" value="KAG2402357.1"/>
    <property type="molecule type" value="Genomic_DNA"/>
</dbReference>
<evidence type="ECO:0000313" key="1">
    <source>
        <dbReference type="EMBL" id="KAG2402357.1"/>
    </source>
</evidence>